<reference evidence="1" key="1">
    <citation type="journal article" date="2020" name="Nature">
        <title>Giant virus diversity and host interactions through global metagenomics.</title>
        <authorList>
            <person name="Schulz F."/>
            <person name="Roux S."/>
            <person name="Paez-Espino D."/>
            <person name="Jungbluth S."/>
            <person name="Walsh D.A."/>
            <person name="Denef V.J."/>
            <person name="McMahon K.D."/>
            <person name="Konstantinidis K.T."/>
            <person name="Eloe-Fadrosh E.A."/>
            <person name="Kyrpides N.C."/>
            <person name="Woyke T."/>
        </authorList>
    </citation>
    <scope>NUCLEOTIDE SEQUENCE</scope>
    <source>
        <strain evidence="1">GVMAG-S-ERX555965-48</strain>
    </source>
</reference>
<dbReference type="EMBL" id="MN738770">
    <property type="protein sequence ID" value="QHS83895.1"/>
    <property type="molecule type" value="Genomic_DNA"/>
</dbReference>
<accession>A0A6C0AXB2</accession>
<evidence type="ECO:0000313" key="1">
    <source>
        <dbReference type="EMBL" id="QHS83895.1"/>
    </source>
</evidence>
<name>A0A6C0AXB2_9ZZZZ</name>
<sequence length="238" mass="28414">MYLSIILLIIITNVLGLYLSPMNHRIIDKLIQTDKISLNTRNKLNKILYLSYEKWAIKKAIEFKKKHYYKCGRIPRDELISYAKFGLYRSILKYNGKHLFINYSNIYIQGELNKALTDSYSLSILPKRIRVTSKKNLTEIEKEDYKKLLNVEMRSNTGYLYDNNQKTPLDVYNKCEKYGEIWNKINELDPFVKRCIHLKYNYDFKKIRSNKHVAELMCCSEEYVRRKINTCHQPGSNR</sequence>
<proteinExistence type="predicted"/>
<protein>
    <recommendedName>
        <fullName evidence="2">Sigma-70 region domain containing protein</fullName>
    </recommendedName>
</protein>
<organism evidence="1">
    <name type="scientific">viral metagenome</name>
    <dbReference type="NCBI Taxonomy" id="1070528"/>
    <lineage>
        <taxon>unclassified sequences</taxon>
        <taxon>metagenomes</taxon>
        <taxon>organismal metagenomes</taxon>
    </lineage>
</organism>
<dbReference type="AlphaFoldDB" id="A0A6C0AXB2"/>
<evidence type="ECO:0008006" key="2">
    <source>
        <dbReference type="Google" id="ProtNLM"/>
    </source>
</evidence>